<dbReference type="RefSeq" id="WP_214420615.1">
    <property type="nucleotide sequence ID" value="NZ_CP075546.1"/>
</dbReference>
<accession>A0A8E7AY05</accession>
<evidence type="ECO:0000313" key="1">
    <source>
        <dbReference type="EMBL" id="QVV89827.1"/>
    </source>
</evidence>
<evidence type="ECO:0000313" key="2">
    <source>
        <dbReference type="Proteomes" id="UP000680656"/>
    </source>
</evidence>
<gene>
    <name evidence="1" type="ORF">KHC33_04830</name>
</gene>
<reference evidence="1 2" key="1">
    <citation type="submission" date="2021-05" db="EMBL/GenBank/DDBJ databases">
        <title>A novel Methanospirillum isolate from a pyrite-forming mixed culture.</title>
        <authorList>
            <person name="Bunk B."/>
            <person name="Sproer C."/>
            <person name="Spring S."/>
            <person name="Pester M."/>
        </authorList>
    </citation>
    <scope>NUCLEOTIDE SEQUENCE [LARGE SCALE GENOMIC DNA]</scope>
    <source>
        <strain evidence="1 2">J.3.6.1-F.2.7.3</strain>
    </source>
</reference>
<dbReference type="Proteomes" id="UP000680656">
    <property type="component" value="Chromosome"/>
</dbReference>
<keyword evidence="2" id="KW-1185">Reference proteome</keyword>
<dbReference type="KEGG" id="mrtj:KHC33_04830"/>
<protein>
    <submittedName>
        <fullName evidence="1">Uncharacterized protein</fullName>
    </submittedName>
</protein>
<name>A0A8E7AY05_9EURY</name>
<organism evidence="1 2">
    <name type="scientific">Methanospirillum purgamenti</name>
    <dbReference type="NCBI Taxonomy" id="2834276"/>
    <lineage>
        <taxon>Archaea</taxon>
        <taxon>Methanobacteriati</taxon>
        <taxon>Methanobacteriota</taxon>
        <taxon>Stenosarchaea group</taxon>
        <taxon>Methanomicrobia</taxon>
        <taxon>Methanomicrobiales</taxon>
        <taxon>Methanospirillaceae</taxon>
        <taxon>Methanospirillum</taxon>
    </lineage>
</organism>
<sequence>MTGGESLVSDLSVKSSGPVLVSDYAFVKSDLTPDSLACVFIRHIKGQEEESELYSMGILNKGNYETSRVACPGVPVLWM</sequence>
<dbReference type="AlphaFoldDB" id="A0A8E7AY05"/>
<proteinExistence type="predicted"/>
<dbReference type="GeneID" id="65096484"/>
<dbReference type="EMBL" id="CP075546">
    <property type="protein sequence ID" value="QVV89827.1"/>
    <property type="molecule type" value="Genomic_DNA"/>
</dbReference>